<feature type="transmembrane region" description="Helical" evidence="6">
    <location>
        <begin position="129"/>
        <end position="152"/>
    </location>
</feature>
<evidence type="ECO:0000256" key="1">
    <source>
        <dbReference type="ARBA" id="ARBA00004141"/>
    </source>
</evidence>
<dbReference type="InterPro" id="IPR011701">
    <property type="entry name" value="MFS"/>
</dbReference>
<feature type="transmembrane region" description="Helical" evidence="6">
    <location>
        <begin position="164"/>
        <end position="186"/>
    </location>
</feature>
<dbReference type="Proteomes" id="UP001295684">
    <property type="component" value="Unassembled WGS sequence"/>
</dbReference>
<comment type="caution">
    <text evidence="8">The sequence shown here is derived from an EMBL/GenBank/DDBJ whole genome shotgun (WGS) entry which is preliminary data.</text>
</comment>
<sequence>MQSFDIEEDSLNFSTKQVEEDNVSTTTKNAPVGYTKLIVILCVFNILLKASYSVCAPLLPGEASLKEVDQSVVGLIFCSYSVSFAIISPIAGKLMAKYGRRNCLIFGSALVGLSNIGFVILHFMDGPYVFIICFTLLRLIQGVGTGCLQTANYSILSLMYPSQVEFVCGCLEAAAGVGMCFGPFIAIPLYMLGGYILSFLVFGIIFCVYCFMINPIVPKEVDELEEVEIDTSKYSYSKMLFNRRILFANLALLVNIFQYTFIDPFLSDRMAEDFGYGAKSASLLFFILGIGYAGACNCVFITLQHLSFRRCFFIFFILNGLCTLMYGPTQILPIPNSLLLIGLFMFLGGITSAHTIIPTLPEIIEAGRNELNYPAEVLNDLSSGLFNMFFAFGEILGPLIGNHLYVEKGMAKTCEIIGISVITFSIIYFLVCDKSMPWNKSKKVRVLLEEDVYSSLKSINQSD</sequence>
<feature type="domain" description="Major facilitator superfamily (MFS) profile" evidence="7">
    <location>
        <begin position="37"/>
        <end position="436"/>
    </location>
</feature>
<evidence type="ECO:0000313" key="9">
    <source>
        <dbReference type="Proteomes" id="UP001295684"/>
    </source>
</evidence>
<dbReference type="PROSITE" id="PS50850">
    <property type="entry name" value="MFS"/>
    <property type="match status" value="1"/>
</dbReference>
<evidence type="ECO:0000313" key="8">
    <source>
        <dbReference type="EMBL" id="CAI2367448.1"/>
    </source>
</evidence>
<dbReference type="PANTHER" id="PTHR23506">
    <property type="entry name" value="GH10249P"/>
    <property type="match status" value="1"/>
</dbReference>
<organism evidence="8 9">
    <name type="scientific">Euplotes crassus</name>
    <dbReference type="NCBI Taxonomy" id="5936"/>
    <lineage>
        <taxon>Eukaryota</taxon>
        <taxon>Sar</taxon>
        <taxon>Alveolata</taxon>
        <taxon>Ciliophora</taxon>
        <taxon>Intramacronucleata</taxon>
        <taxon>Spirotrichea</taxon>
        <taxon>Hypotrichia</taxon>
        <taxon>Euplotida</taxon>
        <taxon>Euplotidae</taxon>
        <taxon>Moneuplotes</taxon>
    </lineage>
</organism>
<proteinExistence type="predicted"/>
<feature type="transmembrane region" description="Helical" evidence="6">
    <location>
        <begin position="245"/>
        <end position="262"/>
    </location>
</feature>
<dbReference type="AlphaFoldDB" id="A0AAD1UDX8"/>
<dbReference type="Pfam" id="PF07690">
    <property type="entry name" value="MFS_1"/>
    <property type="match status" value="1"/>
</dbReference>
<evidence type="ECO:0000256" key="2">
    <source>
        <dbReference type="ARBA" id="ARBA00022448"/>
    </source>
</evidence>
<feature type="transmembrane region" description="Helical" evidence="6">
    <location>
        <begin position="416"/>
        <end position="432"/>
    </location>
</feature>
<keyword evidence="5 6" id="KW-0472">Membrane</keyword>
<comment type="subcellular location">
    <subcellularLocation>
        <location evidence="1">Membrane</location>
        <topology evidence="1">Multi-pass membrane protein</topology>
    </subcellularLocation>
</comment>
<evidence type="ECO:0000259" key="7">
    <source>
        <dbReference type="PROSITE" id="PS50850"/>
    </source>
</evidence>
<feature type="transmembrane region" description="Helical" evidence="6">
    <location>
        <begin position="282"/>
        <end position="303"/>
    </location>
</feature>
<evidence type="ECO:0000256" key="6">
    <source>
        <dbReference type="SAM" id="Phobius"/>
    </source>
</evidence>
<evidence type="ECO:0000256" key="5">
    <source>
        <dbReference type="ARBA" id="ARBA00023136"/>
    </source>
</evidence>
<name>A0AAD1UDX8_EUPCR</name>
<protein>
    <recommendedName>
        <fullName evidence="7">Major facilitator superfamily (MFS) profile domain-containing protein</fullName>
    </recommendedName>
</protein>
<keyword evidence="4 6" id="KW-1133">Transmembrane helix</keyword>
<gene>
    <name evidence="8" type="ORF">ECRASSUSDP1_LOCUS8733</name>
</gene>
<dbReference type="GO" id="GO:0022857">
    <property type="term" value="F:transmembrane transporter activity"/>
    <property type="evidence" value="ECO:0007669"/>
    <property type="project" value="InterPro"/>
</dbReference>
<reference evidence="8" key="1">
    <citation type="submission" date="2023-07" db="EMBL/GenBank/DDBJ databases">
        <authorList>
            <consortium name="AG Swart"/>
            <person name="Singh M."/>
            <person name="Singh A."/>
            <person name="Seah K."/>
            <person name="Emmerich C."/>
        </authorList>
    </citation>
    <scope>NUCLEOTIDE SEQUENCE</scope>
    <source>
        <strain evidence="8">DP1</strain>
    </source>
</reference>
<dbReference type="GO" id="GO:0016020">
    <property type="term" value="C:membrane"/>
    <property type="evidence" value="ECO:0007669"/>
    <property type="project" value="UniProtKB-SubCell"/>
</dbReference>
<feature type="transmembrane region" description="Helical" evidence="6">
    <location>
        <begin position="338"/>
        <end position="357"/>
    </location>
</feature>
<feature type="transmembrane region" description="Helical" evidence="6">
    <location>
        <begin position="377"/>
        <end position="396"/>
    </location>
</feature>
<dbReference type="InterPro" id="IPR050930">
    <property type="entry name" value="MFS_Vesicular_Transporter"/>
</dbReference>
<dbReference type="InterPro" id="IPR036259">
    <property type="entry name" value="MFS_trans_sf"/>
</dbReference>
<feature type="transmembrane region" description="Helical" evidence="6">
    <location>
        <begin position="103"/>
        <end position="123"/>
    </location>
</feature>
<keyword evidence="9" id="KW-1185">Reference proteome</keyword>
<dbReference type="EMBL" id="CAMPGE010008555">
    <property type="protein sequence ID" value="CAI2367448.1"/>
    <property type="molecule type" value="Genomic_DNA"/>
</dbReference>
<accession>A0AAD1UDX8</accession>
<feature type="transmembrane region" description="Helical" evidence="6">
    <location>
        <begin position="192"/>
        <end position="212"/>
    </location>
</feature>
<evidence type="ECO:0000256" key="4">
    <source>
        <dbReference type="ARBA" id="ARBA00022989"/>
    </source>
</evidence>
<dbReference type="InterPro" id="IPR020846">
    <property type="entry name" value="MFS_dom"/>
</dbReference>
<feature type="transmembrane region" description="Helical" evidence="6">
    <location>
        <begin position="71"/>
        <end position="91"/>
    </location>
</feature>
<keyword evidence="2" id="KW-0813">Transport</keyword>
<dbReference type="Gene3D" id="1.20.1250.20">
    <property type="entry name" value="MFS general substrate transporter like domains"/>
    <property type="match status" value="2"/>
</dbReference>
<feature type="transmembrane region" description="Helical" evidence="6">
    <location>
        <begin position="310"/>
        <end position="326"/>
    </location>
</feature>
<dbReference type="PANTHER" id="PTHR23506:SF26">
    <property type="entry name" value="MFS-TYPE TRANSPORTER SLC18B1"/>
    <property type="match status" value="1"/>
</dbReference>
<dbReference type="SUPFAM" id="SSF103473">
    <property type="entry name" value="MFS general substrate transporter"/>
    <property type="match status" value="1"/>
</dbReference>
<keyword evidence="3 6" id="KW-0812">Transmembrane</keyword>
<feature type="transmembrane region" description="Helical" evidence="6">
    <location>
        <begin position="37"/>
        <end position="59"/>
    </location>
</feature>
<evidence type="ECO:0000256" key="3">
    <source>
        <dbReference type="ARBA" id="ARBA00022692"/>
    </source>
</evidence>